<feature type="compositionally biased region" description="Acidic residues" evidence="1">
    <location>
        <begin position="127"/>
        <end position="206"/>
    </location>
</feature>
<protein>
    <submittedName>
        <fullName evidence="2">Uncharacterized protein</fullName>
    </submittedName>
</protein>
<keyword evidence="3" id="KW-1185">Reference proteome</keyword>
<reference evidence="2" key="1">
    <citation type="journal article" date="2020" name="Fungal Divers.">
        <title>Resolving the Mortierellaceae phylogeny through synthesis of multi-gene phylogenetics and phylogenomics.</title>
        <authorList>
            <person name="Vandepol N."/>
            <person name="Liber J."/>
            <person name="Desiro A."/>
            <person name="Na H."/>
            <person name="Kennedy M."/>
            <person name="Barry K."/>
            <person name="Grigoriev I.V."/>
            <person name="Miller A.N."/>
            <person name="O'Donnell K."/>
            <person name="Stajich J.E."/>
            <person name="Bonito G."/>
        </authorList>
    </citation>
    <scope>NUCLEOTIDE SEQUENCE</scope>
    <source>
        <strain evidence="2">NRRL 6426</strain>
    </source>
</reference>
<dbReference type="OrthoDB" id="2411417at2759"/>
<dbReference type="AlphaFoldDB" id="A0A9P5RTN7"/>
<proteinExistence type="predicted"/>
<evidence type="ECO:0000313" key="2">
    <source>
        <dbReference type="EMBL" id="KAF9147346.1"/>
    </source>
</evidence>
<gene>
    <name evidence="2" type="ORF">BG015_011035</name>
</gene>
<comment type="caution">
    <text evidence="2">The sequence shown here is derived from an EMBL/GenBank/DDBJ whole genome shotgun (WGS) entry which is preliminary data.</text>
</comment>
<name>A0A9P5RTN7_9FUNG</name>
<organism evidence="2 3">
    <name type="scientific">Linnemannia schmuckeri</name>
    <dbReference type="NCBI Taxonomy" id="64567"/>
    <lineage>
        <taxon>Eukaryota</taxon>
        <taxon>Fungi</taxon>
        <taxon>Fungi incertae sedis</taxon>
        <taxon>Mucoromycota</taxon>
        <taxon>Mortierellomycotina</taxon>
        <taxon>Mortierellomycetes</taxon>
        <taxon>Mortierellales</taxon>
        <taxon>Mortierellaceae</taxon>
        <taxon>Linnemannia</taxon>
    </lineage>
</organism>
<accession>A0A9P5RTN7</accession>
<dbReference type="InterPro" id="IPR032675">
    <property type="entry name" value="LRR_dom_sf"/>
</dbReference>
<feature type="region of interest" description="Disordered" evidence="1">
    <location>
        <begin position="127"/>
        <end position="232"/>
    </location>
</feature>
<dbReference type="EMBL" id="JAAAUQ010000826">
    <property type="protein sequence ID" value="KAF9147346.1"/>
    <property type="molecule type" value="Genomic_DNA"/>
</dbReference>
<evidence type="ECO:0000313" key="3">
    <source>
        <dbReference type="Proteomes" id="UP000748756"/>
    </source>
</evidence>
<dbReference type="Gene3D" id="3.80.10.10">
    <property type="entry name" value="Ribonuclease Inhibitor"/>
    <property type="match status" value="1"/>
</dbReference>
<dbReference type="SUPFAM" id="SSF52047">
    <property type="entry name" value="RNI-like"/>
    <property type="match status" value="1"/>
</dbReference>
<dbReference type="Proteomes" id="UP000748756">
    <property type="component" value="Unassembled WGS sequence"/>
</dbReference>
<evidence type="ECO:0000256" key="1">
    <source>
        <dbReference type="SAM" id="MobiDB-lite"/>
    </source>
</evidence>
<sequence>MDPLSKLPPECLHLIINHLAYEEPPPHANHSNSTHLASLLQTNKYLASVTLPYLYSNPYDLSFHESGKYYFNADKSGFVLARMLLSRPAVINTLPDILAVAMKAAASYIAYEDDPFAYYYIQLEDNDDDEEEEEEDTEDSTDEDTDEDVSEDAEEDVEEGVEDEDIEVDAEVNVEEEGEDVEDDSEPDADEEEREEKVEDSENDNDEYYKDDGSNSPDPYDEDDIKPDTPSSLDYFSQMRHLTLSKWQIDIEHIWPNGNGRTRGATKFKDFIKENKIEQQRSTFFKSNLRDHYHDLLYQEAMWALGNPILEQLQSMYIPVCDIHRYLDVISRLGKLETVEFVMWDPFDYPTSTGATSLPNITEAVEDYKRQLLRTMVDFVKEHARLFPGCLKTTTFHNDGFWRKIPSHRKQEIQFEIFEMLPPLPGIKVLKEIDLVQCLAHTLSVNLERVEKIAPEQTPLLWLERPEEAQHLLKRCQSLQSLESIDLPAGCFKWAVEKRRRMINPSGDTTITINNTNSKIKPPTQATSILADDLPPLSNVSLWDRTSTFTDDLNDIAFAFSPTLKQITVQPTTTHTPAVLRQMTYGRGWINLPLLTHLSLDTGYDRLVIDRELLTHCPNVVTVMLRDHTTEYRCQDIVPCSPALLVKVDKLHMIGWSALTFHPATLHLTPELTELRIMMCRFSTNRHYIPPLEELTRSYGAHQETAEESSEESAPGIIRPFWSWDWHLPMLTNLNLSGEFAFCFQFRMLLGCPSLHTLYLDMCSSDEQHVRVLSLQELFFPRTTNVDPTAEPLWTVEPIVAPSLRKLTMLGHWVVSDEVMMTFLKFVFPELESLREELWSGYTLALLVGMFRILPIKLKRVKLDVPDLSPEELPGLGLWRYYGGRVVDSPGPIVSIGGTSLNGYRPESHYIVLRL</sequence>